<dbReference type="InterPro" id="IPR051465">
    <property type="entry name" value="Cell_Envelope_Struct_Comp"/>
</dbReference>
<feature type="compositionally biased region" description="Gly residues" evidence="1">
    <location>
        <begin position="2355"/>
        <end position="2496"/>
    </location>
</feature>
<dbReference type="Pfam" id="PF17735">
    <property type="entry name" value="BslA"/>
    <property type="match status" value="1"/>
</dbReference>
<evidence type="ECO:0000256" key="2">
    <source>
        <dbReference type="SAM" id="SignalP"/>
    </source>
</evidence>
<feature type="domain" description="SLH" evidence="3">
    <location>
        <begin position="2774"/>
        <end position="2837"/>
    </location>
</feature>
<reference evidence="4 5" key="2">
    <citation type="journal article" date="2016" name="Int. J. Syst. Evol. Microbiol.">
        <title>Paenibacillus bovis sp. nov., isolated from raw yak (Bos grunniens) milk.</title>
        <authorList>
            <person name="Gao C."/>
            <person name="Han J."/>
            <person name="Liu Z."/>
            <person name="Xu X."/>
            <person name="Hang F."/>
            <person name="Wu Z."/>
        </authorList>
    </citation>
    <scope>NUCLEOTIDE SEQUENCE [LARGE SCALE GENOMIC DNA]</scope>
    <source>
        <strain evidence="4 5">BD3526</strain>
    </source>
</reference>
<dbReference type="OrthoDB" id="1489161at2"/>
<reference evidence="5" key="1">
    <citation type="submission" date="2015-10" db="EMBL/GenBank/DDBJ databases">
        <title>Genome of Paenibacillus bovis sp. nov.</title>
        <authorList>
            <person name="Wu Z."/>
            <person name="Gao C."/>
            <person name="Liu Z."/>
            <person name="Zheng H."/>
        </authorList>
    </citation>
    <scope>NUCLEOTIDE SEQUENCE [LARGE SCALE GENOMIC DNA]</scope>
    <source>
        <strain evidence="5">BD3526</strain>
    </source>
</reference>
<feature type="signal peptide" evidence="2">
    <location>
        <begin position="1"/>
        <end position="28"/>
    </location>
</feature>
<name>A0A172ZC16_9BACL</name>
<evidence type="ECO:0000256" key="1">
    <source>
        <dbReference type="SAM" id="MobiDB-lite"/>
    </source>
</evidence>
<gene>
    <name evidence="4" type="ORF">AR543_03310</name>
</gene>
<dbReference type="InterPro" id="IPR034650">
    <property type="entry name" value="YuaB-like"/>
</dbReference>
<proteinExistence type="predicted"/>
<dbReference type="KEGG" id="pbv:AR543_03310"/>
<feature type="compositionally biased region" description="Low complexity" evidence="1">
    <location>
        <begin position="2536"/>
        <end position="2577"/>
    </location>
</feature>
<dbReference type="InterPro" id="IPR038480">
    <property type="entry name" value="YuaB-like_sf"/>
</dbReference>
<protein>
    <recommendedName>
        <fullName evidence="3">SLH domain-containing protein</fullName>
    </recommendedName>
</protein>
<feature type="region of interest" description="Disordered" evidence="1">
    <location>
        <begin position="2339"/>
        <end position="2584"/>
    </location>
</feature>
<dbReference type="Gene3D" id="2.60.40.10">
    <property type="entry name" value="Immunoglobulins"/>
    <property type="match status" value="11"/>
</dbReference>
<sequence>MRKKGYTLFTMLLVVALVFSSWPGHVQAADGALGISSANGQNVAGQKTNLAITYAPGIQLNLAGSTVFTLPAGITATVADKFNGTNLPANAISSDGRTITLNASLIGLNLLASNTLTLNNKTLPAAGNYSFGASVKNLLNVTIGEATQQGTFTVIGAVPPPTAAQISVSNAISGNSTITVTGQNPGDTITVYNDKNEVLGTGTVNASGQASISAALVAAGGTIQVSALRGTAESAKTSFTYTAAVLSPIPAANISVSNSYGTQDSVAVTGLTAGDLVTVYSNGSAIGTGTADSNGAVTIAVTLTPEGGSLSVTRKRSGVESAATPVSYPAQIIPPVASGNVTVTNSYGGTSQVTVKNLSIGDIVTVSANGTVLATAPAVTNTLTLPVLLEPAGGSLNISVKQGILQSATTTVNYAAIVVPSILSSNIQVKNLSGNADVVTAVNLTEGDTVTVYDGTGVLGTGTVDAQGKVSIPVQLLPVGGSVNVSVNHAGVESLATPVVYVAEIVPAILSNQISMSPILNGTANVSVNGLNNGDTVKVYGNGTVLGTATAGASGTVSIPVSVNAQGGSLSVELLRNGLASAATSITYGAVVVPPVTAANITVSNNSGNNDTVTVTGQTQGNLITVYGNGKVLGTATVGSNGQAVINAALVPVGGVIDVSVTSQGVESVVTPVLYLAEVVPALTAASVNVDNNTGSQDIVKIGGLKQGDTVKVYGSADLLGSADLQADGTLEVPVTLLPVGGSLSVALVRNGVESVPTLVSYSAEIVKPLLPAAIKVENLIEATSKVTVSGLQNGDIIHVYANGELLGTGTADSNGVAAVDTDLAPNGGVVGVSLVRNTVESPTAQISYGSIIVPAIDASQVQPQNNYGDEDTVTITDLKEDQAITVYQDNEVLGTGKANASGTVVIELTLIPAGGEMQVSTEYLGIESSPVSVSYGAEVVPPIPAADITIVNNEGNMDSVSIRNLVAGDLVTIYQSNNVISTKTADTNGNITAGLTLQPYGGTLSFTREHSGIASIATDVVYTAEPGPVLPQSSVSVNNVTGDEDTVQVTGLQQGDMIRVYDANGTLLGSDIAGSFNWVMLQVQLLPEGGSVSVQLTRNQMDSNIVTVTYAAEEVPPANAPVADIALDSEQGDQAVITVTGMNEGDIAKVYDDDDQLLGSASANASGKAAVSFKFLKAQGRLFAKVASGGVETTVRSFDYQGIVFPTTDPVAELTGIDGDQGTVTATNIVSGDTVKVYDADGNLLGTQVADGNGQAVVNFTFPTTDGELTVTVTSNGTETEIITLAYSGVELPVTPTPAANLSDVDGDQGTVTVTNVTSGDTVKVYDADGNLLGTQVADGNGQAVVNFTFPTTDGELTVTVTSNGTETEITTLPYSGVDLPATPAPAANLSDVDGDQGTVTVTNVTSGDTVKVYDADGNLLGTQVADSNGQAVVNFTFPTTDGELTVTVTSNGTETEITTLPYSGVDLPATPAPAANLSDVDGDQGTVTVTNVTSGDTVKVYDADGNLLGTQVADGNGQAVVNFTFPTTDGELTVTVTSNGTETEITTLPYNGVDLPATPAPAADLSDVDGDQGTVTVTNVASGDTVKVYDADGKLLGTQVADSNGQAVVNFTFPTTDGELTVTVTSNGTETEITTLPYSGVDLPATPAPAANLSDVDGDQGTVTVTNVTSGDTVKVYDADGNLLGTQVADGNGQAVVNFTFPTTDGELTVTVTSNGTETEITTLPYNGVDLPATPAPAADLSDVDGDQGTVTVTNVASGDTVKVYDADGKLLGTQVADSNGQAVVNFTFPTTDGELTVTVTSNGTETEITTLPYSGVELPATQVTAELVNVTGDQGTVSANGVQAGDVINVYDENDELLGTATATTSGQLSIPVTFTKSQGTLVIRLERNGSVILVDSINYSDVVIDNPGTPSTPDAVISDVSGDQGTVVVTGVGSGDTVIVYGTDNQVLASEVADGNGTATLTFTFPNEQGELTVVVVTNGTETEIKTLPYSGVDLPATPAPAADLSNVDGDQGTVTVTNVTSGDTVKVYDADGNLLGTQVADSNGQAVVNFTFPTTDGELTVTVTSNGTETEITTLPYSGVDLPATPAPAADLSDVDGDQGTVTVTNVASGDTVKVYDADGNLLGTQVADSNGQAVVNFTFPTTDGELTVTVTSNGTETEITTLPYSGVDVPATPAPAADLSNVDGDQGTVTVTNVASGDTVKVYDADGNLLGTQVADSNGQAVVNFTFPTTDGELTVTVTSNGTETEITTLPYSGVDVPATPAPAADLSNVDGDQGTVTVTNVASGDTVKVYDADGNLLGTQVADGNGQAVVNFTFPTTDGELTVTVTSNGTETEIATLPYNGVEIPGGTDPGTGGGTDPGTGGGTDPGTGGGTDPGTGGGTDPGTGGGTDPGTGGGTDPGTGGGTDPGTGGGTDPGTGGGTDPGTGGGTDPGTGGGTDPGTGGGTDPGTGGGTDPGTGGGTDPGTGGTDPGTGGTDPGTGGTDPGTGGGTDPETDAGNDDGGTTGSIPSETGGTVPGENGGTVPSETGGTVPSTPAAPANPVTAATPTGGTPAATTPAPATAPATTTPAPADNGVTSAAGIGAVTPAAEVGTGGGGGGSAATTPAADANTVTAASGEGTAADLNDTADSSVITLKSVAKTRFVDVNNSWAKANIDRLQDLGILNGVGNNKFDPNAVITRAQFTQMINNLLQLNGTSAGTASYKDVQANDWHHDAISAVSATRITDGYTDGTYQPDKQITREEMAHIISNTLNYLDPAGSFAADSAQTLNAFSDKKQVSNWAKDTLATGVKEKIIMGRPNGKIAPGANATRAEAATVIARLMDRMSSKFNITE</sequence>
<evidence type="ECO:0000313" key="4">
    <source>
        <dbReference type="EMBL" id="ANF95158.1"/>
    </source>
</evidence>
<dbReference type="PROSITE" id="PS51272">
    <property type="entry name" value="SLH"/>
    <property type="match status" value="3"/>
</dbReference>
<feature type="domain" description="SLH" evidence="3">
    <location>
        <begin position="2707"/>
        <end position="2767"/>
    </location>
</feature>
<dbReference type="Gene3D" id="2.60.40.3490">
    <property type="match status" value="1"/>
</dbReference>
<dbReference type="PANTHER" id="PTHR43308:SF5">
    <property type="entry name" value="S-LAYER PROTEIN _ PEPTIDOGLYCAN ENDO-BETA-N-ACETYLGLUCOSAMINIDASE"/>
    <property type="match status" value="1"/>
</dbReference>
<dbReference type="EMBL" id="CP013023">
    <property type="protein sequence ID" value="ANF95158.1"/>
    <property type="molecule type" value="Genomic_DNA"/>
</dbReference>
<dbReference type="Proteomes" id="UP000078148">
    <property type="component" value="Chromosome"/>
</dbReference>
<organism evidence="4 5">
    <name type="scientific">Paenibacillus bovis</name>
    <dbReference type="NCBI Taxonomy" id="1616788"/>
    <lineage>
        <taxon>Bacteria</taxon>
        <taxon>Bacillati</taxon>
        <taxon>Bacillota</taxon>
        <taxon>Bacilli</taxon>
        <taxon>Bacillales</taxon>
        <taxon>Paenibacillaceae</taxon>
        <taxon>Paenibacillus</taxon>
    </lineage>
</organism>
<feature type="chain" id="PRO_5008005718" description="SLH domain-containing protein" evidence="2">
    <location>
        <begin position="29"/>
        <end position="2838"/>
    </location>
</feature>
<dbReference type="InterPro" id="IPR013783">
    <property type="entry name" value="Ig-like_fold"/>
</dbReference>
<dbReference type="Pfam" id="PF00395">
    <property type="entry name" value="SLH"/>
    <property type="match status" value="3"/>
</dbReference>
<keyword evidence="2" id="KW-0732">Signal</keyword>
<dbReference type="InterPro" id="IPR001119">
    <property type="entry name" value="SLH_dom"/>
</dbReference>
<evidence type="ECO:0000259" key="3">
    <source>
        <dbReference type="PROSITE" id="PS51272"/>
    </source>
</evidence>
<feature type="domain" description="SLH" evidence="3">
    <location>
        <begin position="2643"/>
        <end position="2706"/>
    </location>
</feature>
<dbReference type="RefSeq" id="WP_060531822.1">
    <property type="nucleotide sequence ID" value="NZ_CP013023.1"/>
</dbReference>
<evidence type="ECO:0000313" key="5">
    <source>
        <dbReference type="Proteomes" id="UP000078148"/>
    </source>
</evidence>
<dbReference type="GO" id="GO:0006508">
    <property type="term" value="P:proteolysis"/>
    <property type="evidence" value="ECO:0007669"/>
    <property type="project" value="InterPro"/>
</dbReference>
<dbReference type="STRING" id="1616788.AR543_03310"/>
<accession>A0A172ZC16</accession>
<dbReference type="GO" id="GO:0008233">
    <property type="term" value="F:peptidase activity"/>
    <property type="evidence" value="ECO:0007669"/>
    <property type="project" value="InterPro"/>
</dbReference>
<dbReference type="PANTHER" id="PTHR43308">
    <property type="entry name" value="OUTER MEMBRANE PROTEIN ALPHA-RELATED"/>
    <property type="match status" value="1"/>
</dbReference>
<keyword evidence="5" id="KW-1185">Reference proteome</keyword>